<evidence type="ECO:0008006" key="4">
    <source>
        <dbReference type="Google" id="ProtNLM"/>
    </source>
</evidence>
<feature type="transmembrane region" description="Helical" evidence="1">
    <location>
        <begin position="109"/>
        <end position="130"/>
    </location>
</feature>
<name>A0A3S3PMP6_9MAGN</name>
<organism evidence="2 3">
    <name type="scientific">Cinnamomum micranthum f. kanehirae</name>
    <dbReference type="NCBI Taxonomy" id="337451"/>
    <lineage>
        <taxon>Eukaryota</taxon>
        <taxon>Viridiplantae</taxon>
        <taxon>Streptophyta</taxon>
        <taxon>Embryophyta</taxon>
        <taxon>Tracheophyta</taxon>
        <taxon>Spermatophyta</taxon>
        <taxon>Magnoliopsida</taxon>
        <taxon>Magnoliidae</taxon>
        <taxon>Laurales</taxon>
        <taxon>Lauraceae</taxon>
        <taxon>Cinnamomum</taxon>
    </lineage>
</organism>
<accession>A0A3S3PMP6</accession>
<feature type="transmembrane region" description="Helical" evidence="1">
    <location>
        <begin position="189"/>
        <end position="212"/>
    </location>
</feature>
<keyword evidence="1" id="KW-0472">Membrane</keyword>
<feature type="transmembrane region" description="Helical" evidence="1">
    <location>
        <begin position="74"/>
        <end position="97"/>
    </location>
</feature>
<feature type="transmembrane region" description="Helical" evidence="1">
    <location>
        <begin position="218"/>
        <end position="241"/>
    </location>
</feature>
<dbReference type="GO" id="GO:0016020">
    <property type="term" value="C:membrane"/>
    <property type="evidence" value="ECO:0007669"/>
    <property type="project" value="TreeGrafter"/>
</dbReference>
<sequence length="298" mass="33766">MTADTTTPNYWLNWRVLICAISVLSSMIASMFLIWKYEGSNTARHDRGENHQETAGTLYEYESWRPCLKQIHPAWLLAFRLIAFLVLLALLIANSVVDGGGIFYFYTQWTFSLVTIYFGIGSSLSLYGCYQFRNKVGGDRVEHTRSDAERGTYIVPPHPNVFRPTKKPSQQEQRFVHQPAGLWGYAFQIIYQTSAGAVMLTDAVFWLIIFPFLTAKDYALSLLLVSMHSVNAIFLLGETALNCLRFPWFRISYFILWTAIYVAVPISQLVITLCSIVVPSSGSVAFPMLCNLCAGYKE</sequence>
<dbReference type="EMBL" id="QPKB01000010">
    <property type="protein sequence ID" value="RWR94023.1"/>
    <property type="molecule type" value="Genomic_DNA"/>
</dbReference>
<dbReference type="PANTHER" id="PTHR12242">
    <property type="entry name" value="OS02G0130600 PROTEIN-RELATED"/>
    <property type="match status" value="1"/>
</dbReference>
<keyword evidence="3" id="KW-1185">Reference proteome</keyword>
<comment type="caution">
    <text evidence="2">The sequence shown here is derived from an EMBL/GenBank/DDBJ whole genome shotgun (WGS) entry which is preliminary data.</text>
</comment>
<feature type="transmembrane region" description="Helical" evidence="1">
    <location>
        <begin position="12"/>
        <end position="35"/>
    </location>
</feature>
<evidence type="ECO:0000256" key="1">
    <source>
        <dbReference type="SAM" id="Phobius"/>
    </source>
</evidence>
<keyword evidence="1" id="KW-1133">Transmembrane helix</keyword>
<dbReference type="OrthoDB" id="419711at2759"/>
<dbReference type="Proteomes" id="UP000283530">
    <property type="component" value="Unassembled WGS sequence"/>
</dbReference>
<keyword evidence="1" id="KW-0812">Transmembrane</keyword>
<dbReference type="PANTHER" id="PTHR12242:SF22">
    <property type="entry name" value="OS02G0130600 PROTEIN"/>
    <property type="match status" value="1"/>
</dbReference>
<evidence type="ECO:0000313" key="2">
    <source>
        <dbReference type="EMBL" id="RWR94023.1"/>
    </source>
</evidence>
<proteinExistence type="predicted"/>
<evidence type="ECO:0000313" key="3">
    <source>
        <dbReference type="Proteomes" id="UP000283530"/>
    </source>
</evidence>
<dbReference type="AlphaFoldDB" id="A0A3S3PMP6"/>
<gene>
    <name evidence="2" type="ORF">CKAN_02330200</name>
</gene>
<feature type="transmembrane region" description="Helical" evidence="1">
    <location>
        <begin position="253"/>
        <end position="278"/>
    </location>
</feature>
<reference evidence="2 3" key="1">
    <citation type="journal article" date="2019" name="Nat. Plants">
        <title>Stout camphor tree genome fills gaps in understanding of flowering plant genome evolution.</title>
        <authorList>
            <person name="Chaw S.M."/>
            <person name="Liu Y.C."/>
            <person name="Wu Y.W."/>
            <person name="Wang H.Y."/>
            <person name="Lin C.I."/>
            <person name="Wu C.S."/>
            <person name="Ke H.M."/>
            <person name="Chang L.Y."/>
            <person name="Hsu C.Y."/>
            <person name="Yang H.T."/>
            <person name="Sudianto E."/>
            <person name="Hsu M.H."/>
            <person name="Wu K.P."/>
            <person name="Wang L.N."/>
            <person name="Leebens-Mack J.H."/>
            <person name="Tsai I.J."/>
        </authorList>
    </citation>
    <scope>NUCLEOTIDE SEQUENCE [LARGE SCALE GENOMIC DNA]</scope>
    <source>
        <strain evidence="3">cv. Chaw 1501</strain>
        <tissue evidence="2">Young leaves</tissue>
    </source>
</reference>
<protein>
    <recommendedName>
        <fullName evidence="4">Transmembrane protein</fullName>
    </recommendedName>
</protein>